<protein>
    <submittedName>
        <fullName evidence="1">Uncharacterized protein</fullName>
    </submittedName>
</protein>
<dbReference type="GO" id="GO:0003723">
    <property type="term" value="F:RNA binding"/>
    <property type="evidence" value="ECO:0007669"/>
    <property type="project" value="InterPro"/>
</dbReference>
<evidence type="ECO:0000313" key="2">
    <source>
        <dbReference type="Proteomes" id="UP000290289"/>
    </source>
</evidence>
<dbReference type="AlphaFoldDB" id="A0A498HEF6"/>
<dbReference type="InterPro" id="IPR011990">
    <property type="entry name" value="TPR-like_helical_dom_sf"/>
</dbReference>
<comment type="caution">
    <text evidence="1">The sequence shown here is derived from an EMBL/GenBank/DDBJ whole genome shotgun (WGS) entry which is preliminary data.</text>
</comment>
<keyword evidence="2" id="KW-1185">Reference proteome</keyword>
<proteinExistence type="predicted"/>
<organism evidence="1 2">
    <name type="scientific">Malus domestica</name>
    <name type="common">Apple</name>
    <name type="synonym">Pyrus malus</name>
    <dbReference type="NCBI Taxonomy" id="3750"/>
    <lineage>
        <taxon>Eukaryota</taxon>
        <taxon>Viridiplantae</taxon>
        <taxon>Streptophyta</taxon>
        <taxon>Embryophyta</taxon>
        <taxon>Tracheophyta</taxon>
        <taxon>Spermatophyta</taxon>
        <taxon>Magnoliopsida</taxon>
        <taxon>eudicotyledons</taxon>
        <taxon>Gunneridae</taxon>
        <taxon>Pentapetalae</taxon>
        <taxon>rosids</taxon>
        <taxon>fabids</taxon>
        <taxon>Rosales</taxon>
        <taxon>Rosaceae</taxon>
        <taxon>Amygdaloideae</taxon>
        <taxon>Maleae</taxon>
        <taxon>Malus</taxon>
    </lineage>
</organism>
<dbReference type="PANTHER" id="PTHR47926">
    <property type="entry name" value="PENTATRICOPEPTIDE REPEAT-CONTAINING PROTEIN"/>
    <property type="match status" value="1"/>
</dbReference>
<gene>
    <name evidence="1" type="ORF">DVH24_027580</name>
</gene>
<dbReference type="EMBL" id="RDQH01000343">
    <property type="protein sequence ID" value="RXH67433.1"/>
    <property type="molecule type" value="Genomic_DNA"/>
</dbReference>
<reference evidence="1 2" key="1">
    <citation type="submission" date="2018-10" db="EMBL/GenBank/DDBJ databases">
        <title>A high-quality apple genome assembly.</title>
        <authorList>
            <person name="Hu J."/>
        </authorList>
    </citation>
    <scope>NUCLEOTIDE SEQUENCE [LARGE SCALE GENOMIC DNA]</scope>
    <source>
        <strain evidence="2">cv. HFTH1</strain>
        <tissue evidence="1">Young leaf</tissue>
    </source>
</reference>
<dbReference type="Gene3D" id="1.25.40.10">
    <property type="entry name" value="Tetratricopeptide repeat domain"/>
    <property type="match status" value="1"/>
</dbReference>
<dbReference type="InterPro" id="IPR046960">
    <property type="entry name" value="PPR_At4g14850-like_plant"/>
</dbReference>
<evidence type="ECO:0000313" key="1">
    <source>
        <dbReference type="EMBL" id="RXH67433.1"/>
    </source>
</evidence>
<dbReference type="Proteomes" id="UP000290289">
    <property type="component" value="Chromosome 17"/>
</dbReference>
<sequence>MQRVGVLPSGFTFSSVLNACARVLAVFEGKQVHTRVVQCGFLGNKIVQTALLHRNVASWTTMVAGYTKNGGEIFSGVGGYDSGIREAW</sequence>
<dbReference type="GO" id="GO:0009451">
    <property type="term" value="P:RNA modification"/>
    <property type="evidence" value="ECO:0007669"/>
    <property type="project" value="InterPro"/>
</dbReference>
<name>A0A498HEF6_MALDO</name>
<accession>A0A498HEF6</accession>